<reference evidence="13 14" key="1">
    <citation type="submission" date="2015-01" db="EMBL/GenBank/DDBJ databases">
        <title>The Genome Sequence of Exophiala xenobiotica CBS118157.</title>
        <authorList>
            <consortium name="The Broad Institute Genomics Platform"/>
            <person name="Cuomo C."/>
            <person name="de Hoog S."/>
            <person name="Gorbushina A."/>
            <person name="Stielow B."/>
            <person name="Teixiera M."/>
            <person name="Abouelleil A."/>
            <person name="Chapman S.B."/>
            <person name="Priest M."/>
            <person name="Young S.K."/>
            <person name="Wortman J."/>
            <person name="Nusbaum C."/>
            <person name="Birren B."/>
        </authorList>
    </citation>
    <scope>NUCLEOTIDE SEQUENCE [LARGE SCALE GENOMIC DNA]</scope>
    <source>
        <strain evidence="13 14">CBS 118157</strain>
    </source>
</reference>
<dbReference type="Proteomes" id="UP000054342">
    <property type="component" value="Unassembled WGS sequence"/>
</dbReference>
<evidence type="ECO:0000256" key="9">
    <source>
        <dbReference type="RuleBase" id="RU004453"/>
    </source>
</evidence>
<dbReference type="InterPro" id="IPR001223">
    <property type="entry name" value="Glyco_hydro18_cat"/>
</dbReference>
<dbReference type="EMBL" id="KN847320">
    <property type="protein sequence ID" value="KIW55078.1"/>
    <property type="molecule type" value="Genomic_DNA"/>
</dbReference>
<feature type="compositionally biased region" description="Polar residues" evidence="10">
    <location>
        <begin position="126"/>
        <end position="144"/>
    </location>
</feature>
<keyword evidence="11" id="KW-0732">Signal</keyword>
<evidence type="ECO:0000256" key="8">
    <source>
        <dbReference type="RuleBase" id="RU000489"/>
    </source>
</evidence>
<feature type="region of interest" description="Disordered" evidence="10">
    <location>
        <begin position="408"/>
        <end position="446"/>
    </location>
</feature>
<accession>A0A0D2EI70</accession>
<dbReference type="GeneID" id="25329298"/>
<dbReference type="PANTHER" id="PTHR45708">
    <property type="entry name" value="ENDOCHITINASE"/>
    <property type="match status" value="1"/>
</dbReference>
<dbReference type="GO" id="GO:0005576">
    <property type="term" value="C:extracellular region"/>
    <property type="evidence" value="ECO:0007669"/>
    <property type="project" value="TreeGrafter"/>
</dbReference>
<gene>
    <name evidence="13" type="ORF">PV05_07390</name>
</gene>
<feature type="compositionally biased region" description="Basic residues" evidence="10">
    <location>
        <begin position="419"/>
        <end position="430"/>
    </location>
</feature>
<evidence type="ECO:0000313" key="13">
    <source>
        <dbReference type="EMBL" id="KIW55078.1"/>
    </source>
</evidence>
<feature type="compositionally biased region" description="Polar residues" evidence="10">
    <location>
        <begin position="68"/>
        <end position="79"/>
    </location>
</feature>
<dbReference type="STRING" id="348802.A0A0D2EI70"/>
<dbReference type="RefSeq" id="XP_013315662.1">
    <property type="nucleotide sequence ID" value="XM_013460208.1"/>
</dbReference>
<feature type="region of interest" description="Disordered" evidence="10">
    <location>
        <begin position="126"/>
        <end position="167"/>
    </location>
</feature>
<keyword evidence="4" id="KW-0146">Chitin degradation</keyword>
<organism evidence="13 14">
    <name type="scientific">Exophiala xenobiotica</name>
    <dbReference type="NCBI Taxonomy" id="348802"/>
    <lineage>
        <taxon>Eukaryota</taxon>
        <taxon>Fungi</taxon>
        <taxon>Dikarya</taxon>
        <taxon>Ascomycota</taxon>
        <taxon>Pezizomycotina</taxon>
        <taxon>Eurotiomycetes</taxon>
        <taxon>Chaetothyriomycetidae</taxon>
        <taxon>Chaetothyriales</taxon>
        <taxon>Herpotrichiellaceae</taxon>
        <taxon>Exophiala</taxon>
    </lineage>
</organism>
<dbReference type="OrthoDB" id="2425929at2759"/>
<protein>
    <recommendedName>
        <fullName evidence="2">chitinase</fullName>
        <ecNumber evidence="2">3.2.1.14</ecNumber>
    </recommendedName>
</protein>
<dbReference type="GO" id="GO:0008843">
    <property type="term" value="F:endochitinase activity"/>
    <property type="evidence" value="ECO:0007669"/>
    <property type="project" value="UniProtKB-EC"/>
</dbReference>
<dbReference type="Pfam" id="PF00704">
    <property type="entry name" value="Glyco_hydro_18"/>
    <property type="match status" value="1"/>
</dbReference>
<keyword evidence="3 8" id="KW-0378">Hydrolase</keyword>
<evidence type="ECO:0000256" key="6">
    <source>
        <dbReference type="ARBA" id="ARBA00023295"/>
    </source>
</evidence>
<feature type="domain" description="GH18" evidence="12">
    <location>
        <begin position="172"/>
        <end position="538"/>
    </location>
</feature>
<dbReference type="SUPFAM" id="SSF51445">
    <property type="entry name" value="(Trans)glycosidases"/>
    <property type="match status" value="1"/>
</dbReference>
<dbReference type="PROSITE" id="PS51910">
    <property type="entry name" value="GH18_2"/>
    <property type="match status" value="1"/>
</dbReference>
<feature type="signal peptide" evidence="11">
    <location>
        <begin position="1"/>
        <end position="24"/>
    </location>
</feature>
<feature type="compositionally biased region" description="Low complexity" evidence="10">
    <location>
        <begin position="154"/>
        <end position="163"/>
    </location>
</feature>
<dbReference type="InterPro" id="IPR017853">
    <property type="entry name" value="GH"/>
</dbReference>
<dbReference type="GO" id="GO:0000272">
    <property type="term" value="P:polysaccharide catabolic process"/>
    <property type="evidence" value="ECO:0007669"/>
    <property type="project" value="UniProtKB-KW"/>
</dbReference>
<evidence type="ECO:0000256" key="2">
    <source>
        <dbReference type="ARBA" id="ARBA00012729"/>
    </source>
</evidence>
<sequence>MLASRTLFPCLLSLFLCITTIVASEDWDEIANDLQELLDKIEQSHENHVSGLTRRDSTARRTYWKPISPTQRPDPSDSFSDQLSQLAGQLGSSLNQLIALIQQQYNIGAPVFASSSAHPTVLPITRQSTQSTYATPRPSTNYAASPTMQPPPSSSGSQPTSGTYTFDPQAPNLNVVYYSQTDLTSTVPLTQICADPSIDIVILAFVTELFGPGNYPSMNMASNCWAPNTAQQAAGATGLLDCVGDGLAAKIATCQSQGKKVMLSLGGAFAKLQIPSEDKAVEAAHTLWDLFLGGSNSPSAPLRPYGSVVLDGIDLDNETPANAAYMPTLMSTLRSLMATDPSKAYYLSAAPQCPQPDQSIPVPELLNVIDFFNVQFYNNPSCQLNAGQAFLDSLHSWSQALMMIQQQDDATSTSTTTKQKQKQKRQRSSSRIKTNTNTHEGIISSRSNIGPGPGFVNINNGIMGPRLLLGTPAFPAAGSGYVSVSEYKAILEQVKTLALPNLAGAVFWDGAYEIRSGAVIDETGTEKTYADVVREILG</sequence>
<feature type="compositionally biased region" description="Polar residues" evidence="10">
    <location>
        <begin position="432"/>
        <end position="446"/>
    </location>
</feature>
<keyword evidence="5" id="KW-0119">Carbohydrate metabolism</keyword>
<evidence type="ECO:0000256" key="11">
    <source>
        <dbReference type="SAM" id="SignalP"/>
    </source>
</evidence>
<dbReference type="PROSITE" id="PS01095">
    <property type="entry name" value="GH18_1"/>
    <property type="match status" value="1"/>
</dbReference>
<dbReference type="PANTHER" id="PTHR45708:SF49">
    <property type="entry name" value="ENDOCHITINASE"/>
    <property type="match status" value="1"/>
</dbReference>
<keyword evidence="6 8" id="KW-0326">Glycosidase</keyword>
<evidence type="ECO:0000259" key="12">
    <source>
        <dbReference type="PROSITE" id="PS51910"/>
    </source>
</evidence>
<dbReference type="HOGENOM" id="CLU_007818_2_0_1"/>
<proteinExistence type="inferred from homology"/>
<comment type="similarity">
    <text evidence="9">Belongs to the glycosyl hydrolase 18 family.</text>
</comment>
<dbReference type="EC" id="3.2.1.14" evidence="2"/>
<evidence type="ECO:0000256" key="10">
    <source>
        <dbReference type="SAM" id="MobiDB-lite"/>
    </source>
</evidence>
<evidence type="ECO:0000256" key="3">
    <source>
        <dbReference type="ARBA" id="ARBA00022801"/>
    </source>
</evidence>
<keyword evidence="7" id="KW-0624">Polysaccharide degradation</keyword>
<dbReference type="AlphaFoldDB" id="A0A0D2EI70"/>
<evidence type="ECO:0000256" key="5">
    <source>
        <dbReference type="ARBA" id="ARBA00023277"/>
    </source>
</evidence>
<evidence type="ECO:0000313" key="14">
    <source>
        <dbReference type="Proteomes" id="UP000054342"/>
    </source>
</evidence>
<comment type="catalytic activity">
    <reaction evidence="1">
        <text>Random endo-hydrolysis of N-acetyl-beta-D-glucosaminide (1-&gt;4)-beta-linkages in chitin and chitodextrins.</text>
        <dbReference type="EC" id="3.2.1.14"/>
    </reaction>
</comment>
<feature type="region of interest" description="Disordered" evidence="10">
    <location>
        <begin position="46"/>
        <end position="82"/>
    </location>
</feature>
<dbReference type="Gene3D" id="3.20.20.80">
    <property type="entry name" value="Glycosidases"/>
    <property type="match status" value="1"/>
</dbReference>
<dbReference type="InterPro" id="IPR001579">
    <property type="entry name" value="Glyco_hydro_18_chit_AS"/>
</dbReference>
<dbReference type="GO" id="GO:0006032">
    <property type="term" value="P:chitin catabolic process"/>
    <property type="evidence" value="ECO:0007669"/>
    <property type="project" value="UniProtKB-KW"/>
</dbReference>
<dbReference type="InterPro" id="IPR050542">
    <property type="entry name" value="Glycosyl_Hydrlase18_Chitinase"/>
</dbReference>
<name>A0A0D2EI70_9EURO</name>
<evidence type="ECO:0000256" key="4">
    <source>
        <dbReference type="ARBA" id="ARBA00023024"/>
    </source>
</evidence>
<feature type="compositionally biased region" description="Basic and acidic residues" evidence="10">
    <location>
        <begin position="46"/>
        <end position="59"/>
    </location>
</feature>
<feature type="chain" id="PRO_5002252266" description="chitinase" evidence="11">
    <location>
        <begin position="25"/>
        <end position="538"/>
    </location>
</feature>
<keyword evidence="14" id="KW-1185">Reference proteome</keyword>
<evidence type="ECO:0000256" key="7">
    <source>
        <dbReference type="ARBA" id="ARBA00023326"/>
    </source>
</evidence>
<evidence type="ECO:0000256" key="1">
    <source>
        <dbReference type="ARBA" id="ARBA00000822"/>
    </source>
</evidence>